<reference evidence="3" key="3">
    <citation type="submission" date="2016-03" db="UniProtKB">
        <authorList>
            <consortium name="EnsemblProtists"/>
        </authorList>
    </citation>
    <scope>IDENTIFICATION</scope>
</reference>
<feature type="compositionally biased region" description="Acidic residues" evidence="1">
    <location>
        <begin position="1"/>
        <end position="12"/>
    </location>
</feature>
<accession>L1IHT8</accession>
<evidence type="ECO:0000313" key="3">
    <source>
        <dbReference type="EnsemblProtists" id="EKX35672"/>
    </source>
</evidence>
<reference evidence="4" key="2">
    <citation type="submission" date="2012-11" db="EMBL/GenBank/DDBJ databases">
        <authorList>
            <person name="Kuo A."/>
            <person name="Curtis B.A."/>
            <person name="Tanifuji G."/>
            <person name="Burki F."/>
            <person name="Gruber A."/>
            <person name="Irimia M."/>
            <person name="Maruyama S."/>
            <person name="Arias M.C."/>
            <person name="Ball S.G."/>
            <person name="Gile G.H."/>
            <person name="Hirakawa Y."/>
            <person name="Hopkins J.F."/>
            <person name="Rensing S.A."/>
            <person name="Schmutz J."/>
            <person name="Symeonidi A."/>
            <person name="Elias M."/>
            <person name="Eveleigh R.J."/>
            <person name="Herman E.K."/>
            <person name="Klute M.J."/>
            <person name="Nakayama T."/>
            <person name="Obornik M."/>
            <person name="Reyes-Prieto A."/>
            <person name="Armbrust E.V."/>
            <person name="Aves S.J."/>
            <person name="Beiko R.G."/>
            <person name="Coutinho P."/>
            <person name="Dacks J.B."/>
            <person name="Durnford D.G."/>
            <person name="Fast N.M."/>
            <person name="Green B.R."/>
            <person name="Grisdale C."/>
            <person name="Hempe F."/>
            <person name="Henrissat B."/>
            <person name="Hoppner M.P."/>
            <person name="Ishida K.-I."/>
            <person name="Kim E."/>
            <person name="Koreny L."/>
            <person name="Kroth P.G."/>
            <person name="Liu Y."/>
            <person name="Malik S.-B."/>
            <person name="Maier U.G."/>
            <person name="McRose D."/>
            <person name="Mock T."/>
            <person name="Neilson J.A."/>
            <person name="Onodera N.T."/>
            <person name="Poole A.M."/>
            <person name="Pritham E.J."/>
            <person name="Richards T.A."/>
            <person name="Rocap G."/>
            <person name="Roy S.W."/>
            <person name="Sarai C."/>
            <person name="Schaack S."/>
            <person name="Shirato S."/>
            <person name="Slamovits C.H."/>
            <person name="Spencer D.F."/>
            <person name="Suzuki S."/>
            <person name="Worden A.Z."/>
            <person name="Zauner S."/>
            <person name="Barry K."/>
            <person name="Bell C."/>
            <person name="Bharti A.K."/>
            <person name="Crow J.A."/>
            <person name="Grimwood J."/>
            <person name="Kramer R."/>
            <person name="Lindquist E."/>
            <person name="Lucas S."/>
            <person name="Salamov A."/>
            <person name="McFadden G.I."/>
            <person name="Lane C.E."/>
            <person name="Keeling P.J."/>
            <person name="Gray M.W."/>
            <person name="Grigoriev I.V."/>
            <person name="Archibald J.M."/>
        </authorList>
    </citation>
    <scope>NUCLEOTIDE SEQUENCE</scope>
    <source>
        <strain evidence="4">CCMP2712</strain>
    </source>
</reference>
<evidence type="ECO:0000313" key="2">
    <source>
        <dbReference type="EMBL" id="EKX35672.1"/>
    </source>
</evidence>
<dbReference type="PaxDb" id="55529-EKX35672"/>
<protein>
    <submittedName>
        <fullName evidence="2 3">Uncharacterized protein</fullName>
    </submittedName>
</protein>
<feature type="region of interest" description="Disordered" evidence="1">
    <location>
        <begin position="1"/>
        <end position="42"/>
    </location>
</feature>
<dbReference type="KEGG" id="gtt:GUITHDRAFT_146310"/>
<proteinExistence type="predicted"/>
<dbReference type="SUPFAM" id="SSF54197">
    <property type="entry name" value="HIT-like"/>
    <property type="match status" value="1"/>
</dbReference>
<dbReference type="RefSeq" id="XP_005822652.1">
    <property type="nucleotide sequence ID" value="XM_005822595.1"/>
</dbReference>
<dbReference type="OrthoDB" id="10264956at2759"/>
<reference evidence="2 4" key="1">
    <citation type="journal article" date="2012" name="Nature">
        <title>Algal genomes reveal evolutionary mosaicism and the fate of nucleomorphs.</title>
        <authorList>
            <consortium name="DOE Joint Genome Institute"/>
            <person name="Curtis B.A."/>
            <person name="Tanifuji G."/>
            <person name="Burki F."/>
            <person name="Gruber A."/>
            <person name="Irimia M."/>
            <person name="Maruyama S."/>
            <person name="Arias M.C."/>
            <person name="Ball S.G."/>
            <person name="Gile G.H."/>
            <person name="Hirakawa Y."/>
            <person name="Hopkins J.F."/>
            <person name="Kuo A."/>
            <person name="Rensing S.A."/>
            <person name="Schmutz J."/>
            <person name="Symeonidi A."/>
            <person name="Elias M."/>
            <person name="Eveleigh R.J."/>
            <person name="Herman E.K."/>
            <person name="Klute M.J."/>
            <person name="Nakayama T."/>
            <person name="Obornik M."/>
            <person name="Reyes-Prieto A."/>
            <person name="Armbrust E.V."/>
            <person name="Aves S.J."/>
            <person name="Beiko R.G."/>
            <person name="Coutinho P."/>
            <person name="Dacks J.B."/>
            <person name="Durnford D.G."/>
            <person name="Fast N.M."/>
            <person name="Green B.R."/>
            <person name="Grisdale C.J."/>
            <person name="Hempel F."/>
            <person name="Henrissat B."/>
            <person name="Hoppner M.P."/>
            <person name="Ishida K."/>
            <person name="Kim E."/>
            <person name="Koreny L."/>
            <person name="Kroth P.G."/>
            <person name="Liu Y."/>
            <person name="Malik S.B."/>
            <person name="Maier U.G."/>
            <person name="McRose D."/>
            <person name="Mock T."/>
            <person name="Neilson J.A."/>
            <person name="Onodera N.T."/>
            <person name="Poole A.M."/>
            <person name="Pritham E.J."/>
            <person name="Richards T.A."/>
            <person name="Rocap G."/>
            <person name="Roy S.W."/>
            <person name="Sarai C."/>
            <person name="Schaack S."/>
            <person name="Shirato S."/>
            <person name="Slamovits C.H."/>
            <person name="Spencer D.F."/>
            <person name="Suzuki S."/>
            <person name="Worden A.Z."/>
            <person name="Zauner S."/>
            <person name="Barry K."/>
            <person name="Bell C."/>
            <person name="Bharti A.K."/>
            <person name="Crow J.A."/>
            <person name="Grimwood J."/>
            <person name="Kramer R."/>
            <person name="Lindquist E."/>
            <person name="Lucas S."/>
            <person name="Salamov A."/>
            <person name="McFadden G.I."/>
            <person name="Lane C.E."/>
            <person name="Keeling P.J."/>
            <person name="Gray M.W."/>
            <person name="Grigoriev I.V."/>
            <person name="Archibald J.M."/>
        </authorList>
    </citation>
    <scope>NUCLEOTIDE SEQUENCE</scope>
    <source>
        <strain evidence="2 4">CCMP2712</strain>
    </source>
</reference>
<feature type="compositionally biased region" description="Basic residues" evidence="1">
    <location>
        <begin position="23"/>
        <end position="38"/>
    </location>
</feature>
<evidence type="ECO:0000313" key="4">
    <source>
        <dbReference type="Proteomes" id="UP000011087"/>
    </source>
</evidence>
<evidence type="ECO:0000256" key="1">
    <source>
        <dbReference type="SAM" id="MobiDB-lite"/>
    </source>
</evidence>
<dbReference type="HOGENOM" id="CLU_339343_0_0_1"/>
<dbReference type="EMBL" id="JH993086">
    <property type="protein sequence ID" value="EKX35672.1"/>
    <property type="molecule type" value="Genomic_DNA"/>
</dbReference>
<dbReference type="Pfam" id="PF11969">
    <property type="entry name" value="DcpS_C"/>
    <property type="match status" value="1"/>
</dbReference>
<keyword evidence="4" id="KW-1185">Reference proteome</keyword>
<sequence>MEQEEEADEEEPVDKGAAQKGAGKSKKKSSKKGGKASKPKAGAVKSGIVKEKEITRLYAKLDAEYKGLPYYLMAPACATADKGLRGVVISGGAEDKDKPFRITPKEKNGGSYERCVVTCTPDQAFGTEMVSYVENQINLPTKKWIYGVIEGEREQDNVLIDNADMVFLPDTHALNDGKTINWLAIVIKSLRSLESRHVAMLKRIRLICTEYILSHTPWKRHNVIIMAYVHYLPSVTSRSADLSKQDGVATAPDGKDANVQGDKDRGSLFFWDVEDGHAVHPWRFHVSHPWLKASKQQQGCTSFSVDMELDETFTAVYNANTCTDLNMSSPFPPGVDCGRYSGVLKLRPYSSQEVLLVSDVYQVLVLDGSCLPCNPVVRIQQGSLSPFVYTGMDGGMLSVEVSWPYGGDCTTWRESMWGFVARVYVDGEVVGSQAFGRDALMRKACVAVEVPGKLEGERLVRVELEEASSMLLLATTSERVTFLRVEAGSEPGGCSEGEGVVWVRYFEGRLGNAFVTLAIAHDTARMMNASSIRLPQASWQSPDNSCSHVRASQIASVFKVLGGCIRLEGEEGACGTGEGWVKECKMPDCYLARNGLDQTIDFDRERTLRFFRRIVSKVLLRFETAARGDDLCIHLRSGDVFQRMSAANHIGKGQWQPPLAFYVVTIAVHRKLYPHARVVLVSQPSTRLLNPCISYLQELFPDVESRMTAAMQDLYELVQARHLVLSRSTFSWMATFFSETLESVVSPQLIPARWASAPYDLVEYSFPGYQATIETYAGRQAWRATPEVPWHALEPNIKAQMMTYAPQRLRCEEIRRVRGASRCIEEGEAEAIVESLGM</sequence>
<dbReference type="InterPro" id="IPR036265">
    <property type="entry name" value="HIT-like_sf"/>
</dbReference>
<gene>
    <name evidence="2" type="ORF">GUITHDRAFT_146310</name>
</gene>
<dbReference type="EnsemblProtists" id="EKX35672">
    <property type="protein sequence ID" value="EKX35672"/>
    <property type="gene ID" value="GUITHDRAFT_146310"/>
</dbReference>
<dbReference type="GeneID" id="17292414"/>
<organism evidence="2">
    <name type="scientific">Guillardia theta (strain CCMP2712)</name>
    <name type="common">Cryptophyte</name>
    <dbReference type="NCBI Taxonomy" id="905079"/>
    <lineage>
        <taxon>Eukaryota</taxon>
        <taxon>Cryptophyceae</taxon>
        <taxon>Pyrenomonadales</taxon>
        <taxon>Geminigeraceae</taxon>
        <taxon>Guillardia</taxon>
    </lineage>
</organism>
<name>L1IHT8_GUITC</name>
<dbReference type="Proteomes" id="UP000011087">
    <property type="component" value="Unassembled WGS sequence"/>
</dbReference>
<dbReference type="Gene3D" id="3.30.428.10">
    <property type="entry name" value="HIT-like"/>
    <property type="match status" value="1"/>
</dbReference>
<dbReference type="AlphaFoldDB" id="L1IHT8"/>